<dbReference type="AlphaFoldDB" id="A0AA41G0C0"/>
<dbReference type="PANTHER" id="PTHR43221">
    <property type="entry name" value="PROTEASE HTPX"/>
    <property type="match status" value="1"/>
</dbReference>
<evidence type="ECO:0000256" key="6">
    <source>
        <dbReference type="ARBA" id="ARBA00022833"/>
    </source>
</evidence>
<evidence type="ECO:0000256" key="10">
    <source>
        <dbReference type="RuleBase" id="RU003983"/>
    </source>
</evidence>
<evidence type="ECO:0000256" key="3">
    <source>
        <dbReference type="ARBA" id="ARBA00022692"/>
    </source>
</evidence>
<dbReference type="PANTHER" id="PTHR43221:SF2">
    <property type="entry name" value="PROTEASE HTPX HOMOLOG"/>
    <property type="match status" value="1"/>
</dbReference>
<dbReference type="InterPro" id="IPR001915">
    <property type="entry name" value="Peptidase_M48"/>
</dbReference>
<keyword evidence="8 10" id="KW-0482">Metalloprotease</keyword>
<keyword evidence="3 11" id="KW-0812">Transmembrane</keyword>
<proteinExistence type="inferred from homology"/>
<protein>
    <submittedName>
        <fullName evidence="13">M48 family metalloprotease</fullName>
        <ecNumber evidence="13">3.4.24.-</ecNumber>
    </submittedName>
</protein>
<evidence type="ECO:0000256" key="8">
    <source>
        <dbReference type="ARBA" id="ARBA00023049"/>
    </source>
</evidence>
<dbReference type="Proteomes" id="UP001166304">
    <property type="component" value="Unassembled WGS sequence"/>
</dbReference>
<keyword evidence="9 11" id="KW-0472">Membrane</keyword>
<comment type="caution">
    <text evidence="13">The sequence shown here is derived from an EMBL/GenBank/DDBJ whole genome shotgun (WGS) entry which is preliminary data.</text>
</comment>
<evidence type="ECO:0000256" key="7">
    <source>
        <dbReference type="ARBA" id="ARBA00022989"/>
    </source>
</evidence>
<evidence type="ECO:0000256" key="11">
    <source>
        <dbReference type="SAM" id="Phobius"/>
    </source>
</evidence>
<accession>A0AA41G0C0</accession>
<name>A0AA41G0C0_9EURY</name>
<dbReference type="RefSeq" id="WP_162411724.1">
    <property type="nucleotide sequence ID" value="NZ_JAHQXE010000001.1"/>
</dbReference>
<keyword evidence="4" id="KW-0479">Metal-binding</keyword>
<feature type="domain" description="Peptidase M48" evidence="12">
    <location>
        <begin position="107"/>
        <end position="317"/>
    </location>
</feature>
<dbReference type="InterPro" id="IPR050083">
    <property type="entry name" value="HtpX_protease"/>
</dbReference>
<dbReference type="GO" id="GO:0006508">
    <property type="term" value="P:proteolysis"/>
    <property type="evidence" value="ECO:0007669"/>
    <property type="project" value="UniProtKB-KW"/>
</dbReference>
<keyword evidence="5 10" id="KW-0378">Hydrolase</keyword>
<dbReference type="EMBL" id="JAHQXE010000001">
    <property type="protein sequence ID" value="MBV0901008.1"/>
    <property type="molecule type" value="Genomic_DNA"/>
</dbReference>
<feature type="transmembrane region" description="Helical" evidence="11">
    <location>
        <begin position="63"/>
        <end position="84"/>
    </location>
</feature>
<gene>
    <name evidence="13" type="ORF">KTS37_04320</name>
</gene>
<keyword evidence="14" id="KW-1185">Reference proteome</keyword>
<dbReference type="Pfam" id="PF01435">
    <property type="entry name" value="Peptidase_M48"/>
    <property type="match status" value="1"/>
</dbReference>
<organism evidence="13 14">
    <name type="scientific">Haloarcula salina</name>
    <dbReference type="NCBI Taxonomy" id="1429914"/>
    <lineage>
        <taxon>Archaea</taxon>
        <taxon>Methanobacteriati</taxon>
        <taxon>Methanobacteriota</taxon>
        <taxon>Stenosarchaea group</taxon>
        <taxon>Halobacteria</taxon>
        <taxon>Halobacteriales</taxon>
        <taxon>Haloarculaceae</taxon>
        <taxon>Haloarcula</taxon>
    </lineage>
</organism>
<dbReference type="GO" id="GO:0046872">
    <property type="term" value="F:metal ion binding"/>
    <property type="evidence" value="ECO:0007669"/>
    <property type="project" value="UniProtKB-KW"/>
</dbReference>
<evidence type="ECO:0000313" key="14">
    <source>
        <dbReference type="Proteomes" id="UP001166304"/>
    </source>
</evidence>
<evidence type="ECO:0000313" key="13">
    <source>
        <dbReference type="EMBL" id="MBV0901008.1"/>
    </source>
</evidence>
<sequence>MDRTAAWGLRLRMVAILLALAVAVLALPIFAVAAGLLVTVQALTLLAAAVGAVVSLSAIPPELTVAAVVLGTAVGAVLILRDVWRLSVSGGRELLDGIETEPAGPALVRTVERLAQQVDCLPPAVRVTDDAVGGAMTVGTRPSSSTLVVSTAATDALSDRELRAVLAHELAHLTNRDAAVLTLASKPLVVERGEAEGVGSGSSWARAVSAVLVAWLSRTRELAADRGAVATTGDPAALASALETLSDGVATPGEDLRTSSHAAFGIVPPSDEREVGYDPSWPREPLFWSVRKPIRRVRAALKATHPRTADRIERLRRLSRSRER</sequence>
<comment type="cofactor">
    <cofactor evidence="10">
        <name>Zn(2+)</name>
        <dbReference type="ChEBI" id="CHEBI:29105"/>
    </cofactor>
    <text evidence="10">Binds 1 zinc ion per subunit.</text>
</comment>
<dbReference type="Gene3D" id="3.30.2010.10">
    <property type="entry name" value="Metalloproteases ('zincins'), catalytic domain"/>
    <property type="match status" value="1"/>
</dbReference>
<evidence type="ECO:0000256" key="1">
    <source>
        <dbReference type="ARBA" id="ARBA00022475"/>
    </source>
</evidence>
<keyword evidence="1" id="KW-1003">Cell membrane</keyword>
<reference evidence="13" key="1">
    <citation type="submission" date="2021-06" db="EMBL/GenBank/DDBJ databases">
        <title>New haloarchaea isolates fom saline soil.</title>
        <authorList>
            <person name="Duran-Viseras A."/>
            <person name="Sanchez-Porro C.S."/>
            <person name="Ventosa A."/>
        </authorList>
    </citation>
    <scope>NUCLEOTIDE SEQUENCE</scope>
    <source>
        <strain evidence="13">JCM 18369</strain>
    </source>
</reference>
<evidence type="ECO:0000259" key="12">
    <source>
        <dbReference type="Pfam" id="PF01435"/>
    </source>
</evidence>
<keyword evidence="2 10" id="KW-0645">Protease</keyword>
<evidence type="ECO:0000256" key="4">
    <source>
        <dbReference type="ARBA" id="ARBA00022723"/>
    </source>
</evidence>
<keyword evidence="6 10" id="KW-0862">Zinc</keyword>
<comment type="similarity">
    <text evidence="10">Belongs to the peptidase M48 family.</text>
</comment>
<keyword evidence="7 11" id="KW-1133">Transmembrane helix</keyword>
<evidence type="ECO:0000256" key="5">
    <source>
        <dbReference type="ARBA" id="ARBA00022801"/>
    </source>
</evidence>
<evidence type="ECO:0000256" key="2">
    <source>
        <dbReference type="ARBA" id="ARBA00022670"/>
    </source>
</evidence>
<dbReference type="EC" id="3.4.24.-" evidence="13"/>
<dbReference type="GO" id="GO:0004222">
    <property type="term" value="F:metalloendopeptidase activity"/>
    <property type="evidence" value="ECO:0007669"/>
    <property type="project" value="InterPro"/>
</dbReference>
<evidence type="ECO:0000256" key="9">
    <source>
        <dbReference type="ARBA" id="ARBA00023136"/>
    </source>
</evidence>